<dbReference type="Proteomes" id="UP000677234">
    <property type="component" value="Chromosome"/>
</dbReference>
<gene>
    <name evidence="3" type="ORF">KDJ56_11115</name>
</gene>
<accession>A0ABX7ZAR1</accession>
<evidence type="ECO:0000256" key="1">
    <source>
        <dbReference type="SAM" id="MobiDB-lite"/>
    </source>
</evidence>
<keyword evidence="4" id="KW-1185">Reference proteome</keyword>
<proteinExistence type="predicted"/>
<reference evidence="3" key="1">
    <citation type="submission" date="2021-04" db="EMBL/GenBank/DDBJ databases">
        <title>Brevibacillus composti FJAT-54423, complete genome.</title>
        <authorList>
            <person name="Tang R."/>
        </authorList>
    </citation>
    <scope>NUCLEOTIDE SEQUENCE</scope>
    <source>
        <strain evidence="3">FJAT-54424</strain>
    </source>
</reference>
<evidence type="ECO:0000259" key="2">
    <source>
        <dbReference type="Pfam" id="PF23843"/>
    </source>
</evidence>
<organism evidence="3 4">
    <name type="scientific">Brevibacillus composti</name>
    <dbReference type="NCBI Taxonomy" id="2796470"/>
    <lineage>
        <taxon>Bacteria</taxon>
        <taxon>Bacillati</taxon>
        <taxon>Bacillota</taxon>
        <taxon>Bacilli</taxon>
        <taxon>Bacillales</taxon>
        <taxon>Paenibacillaceae</taxon>
        <taxon>Brevibacillus</taxon>
    </lineage>
</organism>
<dbReference type="InterPro" id="IPR055634">
    <property type="entry name" value="DUF7210"/>
</dbReference>
<dbReference type="RefSeq" id="WP_212138901.1">
    <property type="nucleotide sequence ID" value="NZ_CP073708.1"/>
</dbReference>
<name>A0ABX7ZAR1_9BACL</name>
<evidence type="ECO:0000313" key="4">
    <source>
        <dbReference type="Proteomes" id="UP000677234"/>
    </source>
</evidence>
<dbReference type="Pfam" id="PF23843">
    <property type="entry name" value="DUF7210"/>
    <property type="match status" value="1"/>
</dbReference>
<dbReference type="EMBL" id="CP073708">
    <property type="protein sequence ID" value="QUO43450.1"/>
    <property type="molecule type" value="Genomic_DNA"/>
</dbReference>
<feature type="compositionally biased region" description="Basic and acidic residues" evidence="1">
    <location>
        <begin position="50"/>
        <end position="60"/>
    </location>
</feature>
<evidence type="ECO:0000313" key="3">
    <source>
        <dbReference type="EMBL" id="QUO43450.1"/>
    </source>
</evidence>
<feature type="region of interest" description="Disordered" evidence="1">
    <location>
        <begin position="50"/>
        <end position="74"/>
    </location>
</feature>
<protein>
    <recommendedName>
        <fullName evidence="2">DUF7210 domain-containing protein</fullName>
    </recommendedName>
</protein>
<sequence length="74" mass="7921">MSEQNKEKQATADYTVLRRLRHNGDKFAPGSTVELTESEAKRLIALGVVKEAEKSAEKSKSGSKGTGSGTPAEK</sequence>
<feature type="domain" description="DUF7210" evidence="2">
    <location>
        <begin position="14"/>
        <end position="49"/>
    </location>
</feature>